<reference evidence="2" key="1">
    <citation type="journal article" date="2019" name="Sci. Rep.">
        <title>Draft genome of Tanacetum cinerariifolium, the natural source of mosquito coil.</title>
        <authorList>
            <person name="Yamashiro T."/>
            <person name="Shiraishi A."/>
            <person name="Satake H."/>
            <person name="Nakayama K."/>
        </authorList>
    </citation>
    <scope>NUCLEOTIDE SEQUENCE</scope>
</reference>
<feature type="compositionally biased region" description="Low complexity" evidence="1">
    <location>
        <begin position="74"/>
        <end position="83"/>
    </location>
</feature>
<comment type="caution">
    <text evidence="2">The sequence shown here is derived from an EMBL/GenBank/DDBJ whole genome shotgun (WGS) entry which is preliminary data.</text>
</comment>
<protein>
    <submittedName>
        <fullName evidence="2">Uncharacterized protein</fullName>
    </submittedName>
</protein>
<dbReference type="AlphaFoldDB" id="A0A699IU25"/>
<gene>
    <name evidence="2" type="ORF">Tci_557726</name>
</gene>
<accession>A0A699IU25</accession>
<name>A0A699IU25_TANCI</name>
<proteinExistence type="predicted"/>
<dbReference type="EMBL" id="BKCJ010333177">
    <property type="protein sequence ID" value="GEZ85753.1"/>
    <property type="molecule type" value="Genomic_DNA"/>
</dbReference>
<feature type="region of interest" description="Disordered" evidence="1">
    <location>
        <begin position="54"/>
        <end position="83"/>
    </location>
</feature>
<evidence type="ECO:0000313" key="2">
    <source>
        <dbReference type="EMBL" id="GEZ85753.1"/>
    </source>
</evidence>
<sequence>MCMCLKDHLDAHEHKKHKSGLENPIDFEQEILDAEVQQNEAIPLTEEEIAIDVASGEGTMSGSGSRGEEDDYDMMNYGYDDYE</sequence>
<organism evidence="2">
    <name type="scientific">Tanacetum cinerariifolium</name>
    <name type="common">Dalmatian daisy</name>
    <name type="synonym">Chrysanthemum cinerariifolium</name>
    <dbReference type="NCBI Taxonomy" id="118510"/>
    <lineage>
        <taxon>Eukaryota</taxon>
        <taxon>Viridiplantae</taxon>
        <taxon>Streptophyta</taxon>
        <taxon>Embryophyta</taxon>
        <taxon>Tracheophyta</taxon>
        <taxon>Spermatophyta</taxon>
        <taxon>Magnoliopsida</taxon>
        <taxon>eudicotyledons</taxon>
        <taxon>Gunneridae</taxon>
        <taxon>Pentapetalae</taxon>
        <taxon>asterids</taxon>
        <taxon>campanulids</taxon>
        <taxon>Asterales</taxon>
        <taxon>Asteraceae</taxon>
        <taxon>Asteroideae</taxon>
        <taxon>Anthemideae</taxon>
        <taxon>Anthemidinae</taxon>
        <taxon>Tanacetum</taxon>
    </lineage>
</organism>
<evidence type="ECO:0000256" key="1">
    <source>
        <dbReference type="SAM" id="MobiDB-lite"/>
    </source>
</evidence>